<dbReference type="STRING" id="1122934.SAMN02745691_01365"/>
<dbReference type="PRINTS" id="PR01438">
    <property type="entry name" value="UNVRSLSTRESS"/>
</dbReference>
<dbReference type="InterPro" id="IPR006016">
    <property type="entry name" value="UspA"/>
</dbReference>
<dbReference type="PANTHER" id="PTHR46268:SF6">
    <property type="entry name" value="UNIVERSAL STRESS PROTEIN UP12"/>
    <property type="match status" value="1"/>
</dbReference>
<dbReference type="InterPro" id="IPR014729">
    <property type="entry name" value="Rossmann-like_a/b/a_fold"/>
</dbReference>
<dbReference type="RefSeq" id="WP_073993614.1">
    <property type="nucleotide sequence ID" value="NZ_FQYT01000012.1"/>
</dbReference>
<evidence type="ECO:0000313" key="4">
    <source>
        <dbReference type="Proteomes" id="UP000184342"/>
    </source>
</evidence>
<dbReference type="EMBL" id="FQYT01000012">
    <property type="protein sequence ID" value="SHJ11162.1"/>
    <property type="molecule type" value="Genomic_DNA"/>
</dbReference>
<dbReference type="CDD" id="cd00293">
    <property type="entry name" value="USP-like"/>
    <property type="match status" value="1"/>
</dbReference>
<accession>A0A1M6GMN0</accession>
<dbReference type="SUPFAM" id="SSF52402">
    <property type="entry name" value="Adenine nucleotide alpha hydrolases-like"/>
    <property type="match status" value="1"/>
</dbReference>
<reference evidence="3 4" key="1">
    <citation type="submission" date="2016-11" db="EMBL/GenBank/DDBJ databases">
        <authorList>
            <person name="Jaros S."/>
            <person name="Januszkiewicz K."/>
            <person name="Wedrychowicz H."/>
        </authorList>
    </citation>
    <scope>NUCLEOTIDE SEQUENCE [LARGE SCALE GENOMIC DNA]</scope>
    <source>
        <strain evidence="3 4">DSM 15970</strain>
    </source>
</reference>
<keyword evidence="4" id="KW-1185">Reference proteome</keyword>
<dbReference type="OrthoDB" id="9794782at2"/>
<evidence type="ECO:0000259" key="2">
    <source>
        <dbReference type="Pfam" id="PF00582"/>
    </source>
</evidence>
<dbReference type="AlphaFoldDB" id="A0A1M6GMN0"/>
<organism evidence="3 4">
    <name type="scientific">Parasporobacterium paucivorans DSM 15970</name>
    <dbReference type="NCBI Taxonomy" id="1122934"/>
    <lineage>
        <taxon>Bacteria</taxon>
        <taxon>Bacillati</taxon>
        <taxon>Bacillota</taxon>
        <taxon>Clostridia</taxon>
        <taxon>Lachnospirales</taxon>
        <taxon>Lachnospiraceae</taxon>
        <taxon>Parasporobacterium</taxon>
    </lineage>
</organism>
<gene>
    <name evidence="3" type="ORF">SAMN02745691_01365</name>
</gene>
<feature type="domain" description="UspA" evidence="2">
    <location>
        <begin position="1"/>
        <end position="140"/>
    </location>
</feature>
<comment type="similarity">
    <text evidence="1">Belongs to the universal stress protein A family.</text>
</comment>
<evidence type="ECO:0000256" key="1">
    <source>
        <dbReference type="ARBA" id="ARBA00008791"/>
    </source>
</evidence>
<name>A0A1M6GMN0_9FIRM</name>
<proteinExistence type="inferred from homology"/>
<dbReference type="InterPro" id="IPR006015">
    <property type="entry name" value="Universal_stress_UspA"/>
</dbReference>
<dbReference type="Pfam" id="PF00582">
    <property type="entry name" value="Usp"/>
    <property type="match status" value="1"/>
</dbReference>
<protein>
    <submittedName>
        <fullName evidence="3">Nucleotide-binding universal stress protein, UspA family</fullName>
    </submittedName>
</protein>
<dbReference type="Proteomes" id="UP000184342">
    <property type="component" value="Unassembled WGS sequence"/>
</dbReference>
<dbReference type="PANTHER" id="PTHR46268">
    <property type="entry name" value="STRESS RESPONSE PROTEIN NHAX"/>
    <property type="match status" value="1"/>
</dbReference>
<dbReference type="Gene3D" id="3.40.50.620">
    <property type="entry name" value="HUPs"/>
    <property type="match status" value="1"/>
</dbReference>
<sequence length="163" mass="17818">MFKKILVGTDGSQSSKAALTKAADIARASHCEIILLNVTLTSEAHWGYAPFGMIDDDKLREIGQKIIDETMEGIDFTDIELTKKVRLGSPELEILAESSDEDVDLIVMGSKGIGLFAGTMLGSVSERVLKTALCPVLIVKDANSLEKLRAHSVEEYEKHINKK</sequence>
<evidence type="ECO:0000313" key="3">
    <source>
        <dbReference type="EMBL" id="SHJ11162.1"/>
    </source>
</evidence>